<evidence type="ECO:0000256" key="2">
    <source>
        <dbReference type="ARBA" id="ARBA00011015"/>
    </source>
</evidence>
<proteinExistence type="inferred from homology"/>
<evidence type="ECO:0000256" key="1">
    <source>
        <dbReference type="ARBA" id="ARBA00004267"/>
    </source>
</evidence>
<protein>
    <submittedName>
        <fullName evidence="6">Uncharacterized protein</fullName>
    </submittedName>
</protein>
<gene>
    <name evidence="6" type="ORF">Cgig2_015197</name>
</gene>
<keyword evidence="7" id="KW-1185">Reference proteome</keyword>
<evidence type="ECO:0000256" key="4">
    <source>
        <dbReference type="ARBA" id="ARBA00023212"/>
    </source>
</evidence>
<dbReference type="Pfam" id="PF12554">
    <property type="entry name" value="MOZART1"/>
    <property type="match status" value="1"/>
</dbReference>
<name>A0A9Q1KRZ9_9CARY</name>
<accession>A0A9Q1KRZ9</accession>
<evidence type="ECO:0000313" key="7">
    <source>
        <dbReference type="Proteomes" id="UP001153076"/>
    </source>
</evidence>
<dbReference type="InterPro" id="IPR022214">
    <property type="entry name" value="MZT1"/>
</dbReference>
<dbReference type="OrthoDB" id="48571at2759"/>
<sequence length="186" mass="19891">MESEAARGAKESLDLVFCMSNILESGLDRHTLLLLVSLCELGFSPEVLAALVKELRVPTTLILPFSSPPSNSSTLLFLRLSHALSPASSLSLNSILAGALACRHGQTQARPGRHGNRAPSPHPFQFSALRLSISVCAGKKKPGKARPPWIPSTKLGVHWPTGLSGRFPVLQPPKSGQMRKPSPPPL</sequence>
<evidence type="ECO:0000313" key="6">
    <source>
        <dbReference type="EMBL" id="KAJ8447834.1"/>
    </source>
</evidence>
<dbReference type="GO" id="GO:0033566">
    <property type="term" value="P:gamma-tubulin complex localization"/>
    <property type="evidence" value="ECO:0007669"/>
    <property type="project" value="InterPro"/>
</dbReference>
<dbReference type="GO" id="GO:0090307">
    <property type="term" value="P:mitotic spindle assembly"/>
    <property type="evidence" value="ECO:0007669"/>
    <property type="project" value="TreeGrafter"/>
</dbReference>
<reference evidence="6" key="1">
    <citation type="submission" date="2022-04" db="EMBL/GenBank/DDBJ databases">
        <title>Carnegiea gigantea Genome sequencing and assembly v2.</title>
        <authorList>
            <person name="Copetti D."/>
            <person name="Sanderson M.J."/>
            <person name="Burquez A."/>
            <person name="Wojciechowski M.F."/>
        </authorList>
    </citation>
    <scope>NUCLEOTIDE SEQUENCE</scope>
    <source>
        <strain evidence="6">SGP5-SGP5p</strain>
        <tissue evidence="6">Aerial part</tissue>
    </source>
</reference>
<dbReference type="Proteomes" id="UP001153076">
    <property type="component" value="Unassembled WGS sequence"/>
</dbReference>
<comment type="similarity">
    <text evidence="2">Belongs to the MOZART1 family.</text>
</comment>
<keyword evidence="3" id="KW-0963">Cytoplasm</keyword>
<feature type="region of interest" description="Disordered" evidence="5">
    <location>
        <begin position="166"/>
        <end position="186"/>
    </location>
</feature>
<dbReference type="AlphaFoldDB" id="A0A9Q1KRZ9"/>
<dbReference type="GO" id="GO:0051415">
    <property type="term" value="P:microtubule nucleation by interphase microtubule organizing center"/>
    <property type="evidence" value="ECO:0007669"/>
    <property type="project" value="TreeGrafter"/>
</dbReference>
<keyword evidence="4" id="KW-0206">Cytoskeleton</keyword>
<comment type="caution">
    <text evidence="6">The sequence shown here is derived from an EMBL/GenBank/DDBJ whole genome shotgun (WGS) entry which is preliminary data.</text>
</comment>
<evidence type="ECO:0000256" key="3">
    <source>
        <dbReference type="ARBA" id="ARBA00022490"/>
    </source>
</evidence>
<dbReference type="GO" id="GO:0031021">
    <property type="term" value="C:interphase microtubule organizing center"/>
    <property type="evidence" value="ECO:0007669"/>
    <property type="project" value="TreeGrafter"/>
</dbReference>
<dbReference type="EMBL" id="JAKOGI010000035">
    <property type="protein sequence ID" value="KAJ8447834.1"/>
    <property type="molecule type" value="Genomic_DNA"/>
</dbReference>
<evidence type="ECO:0000256" key="5">
    <source>
        <dbReference type="SAM" id="MobiDB-lite"/>
    </source>
</evidence>
<comment type="subcellular location">
    <subcellularLocation>
        <location evidence="1">Cytoplasm</location>
        <location evidence="1">Cytoskeleton</location>
        <location evidence="1">Microtubule organizing center</location>
    </subcellularLocation>
</comment>
<organism evidence="6 7">
    <name type="scientific">Carnegiea gigantea</name>
    <dbReference type="NCBI Taxonomy" id="171969"/>
    <lineage>
        <taxon>Eukaryota</taxon>
        <taxon>Viridiplantae</taxon>
        <taxon>Streptophyta</taxon>
        <taxon>Embryophyta</taxon>
        <taxon>Tracheophyta</taxon>
        <taxon>Spermatophyta</taxon>
        <taxon>Magnoliopsida</taxon>
        <taxon>eudicotyledons</taxon>
        <taxon>Gunneridae</taxon>
        <taxon>Pentapetalae</taxon>
        <taxon>Caryophyllales</taxon>
        <taxon>Cactineae</taxon>
        <taxon>Cactaceae</taxon>
        <taxon>Cactoideae</taxon>
        <taxon>Echinocereeae</taxon>
        <taxon>Carnegiea</taxon>
    </lineage>
</organism>
<dbReference type="GO" id="GO:0005819">
    <property type="term" value="C:spindle"/>
    <property type="evidence" value="ECO:0007669"/>
    <property type="project" value="TreeGrafter"/>
</dbReference>
<dbReference type="PANTHER" id="PTHR28520">
    <property type="entry name" value="MITOTIC-SPINDLE ORGANIZING PROTEIN 1"/>
    <property type="match status" value="1"/>
</dbReference>
<dbReference type="GO" id="GO:0000931">
    <property type="term" value="C:gamma-tubulin ring complex"/>
    <property type="evidence" value="ECO:0007669"/>
    <property type="project" value="InterPro"/>
</dbReference>
<dbReference type="PANTHER" id="PTHR28520:SF2">
    <property type="entry name" value="MITOTIC-SPINDLE ORGANIZING PROTEIN 1"/>
    <property type="match status" value="1"/>
</dbReference>